<keyword evidence="9" id="KW-1185">Reference proteome</keyword>
<dbReference type="AlphaFoldDB" id="A0A6M1SW04"/>
<dbReference type="EMBL" id="JAALLT010000003">
    <property type="protein sequence ID" value="NGP77082.1"/>
    <property type="molecule type" value="Genomic_DNA"/>
</dbReference>
<dbReference type="CDD" id="cd23934">
    <property type="entry name" value="AGPR_1_C"/>
    <property type="match status" value="1"/>
</dbReference>
<name>A0A6M1SW04_9BACT</name>
<feature type="active site" evidence="5 6">
    <location>
        <position position="135"/>
    </location>
</feature>
<dbReference type="EC" id="1.2.1.38" evidence="5"/>
<keyword evidence="2 5" id="KW-0028">Amino-acid biosynthesis</keyword>
<dbReference type="Proteomes" id="UP000473278">
    <property type="component" value="Unassembled WGS sequence"/>
</dbReference>
<dbReference type="InterPro" id="IPR000706">
    <property type="entry name" value="AGPR_type-1"/>
</dbReference>
<dbReference type="SMART" id="SM00859">
    <property type="entry name" value="Semialdhyde_dh"/>
    <property type="match status" value="1"/>
</dbReference>
<reference evidence="8 9" key="1">
    <citation type="submission" date="2020-02" db="EMBL/GenBank/DDBJ databases">
        <title>Balneolaceae bacterium YR4-1, complete genome.</title>
        <authorList>
            <person name="Li Y."/>
            <person name="Wu S."/>
        </authorList>
    </citation>
    <scope>NUCLEOTIDE SEQUENCE [LARGE SCALE GENOMIC DNA]</scope>
    <source>
        <strain evidence="8 9">YR4-1</strain>
    </source>
</reference>
<evidence type="ECO:0000259" key="7">
    <source>
        <dbReference type="SMART" id="SM00859"/>
    </source>
</evidence>
<dbReference type="PROSITE" id="PS01224">
    <property type="entry name" value="ARGC"/>
    <property type="match status" value="1"/>
</dbReference>
<comment type="caution">
    <text evidence="8">The sequence shown here is derived from an EMBL/GenBank/DDBJ whole genome shotgun (WGS) entry which is preliminary data.</text>
</comment>
<dbReference type="GO" id="GO:0003942">
    <property type="term" value="F:N-acetyl-gamma-glutamyl-phosphate reductase activity"/>
    <property type="evidence" value="ECO:0007669"/>
    <property type="project" value="UniProtKB-UniRule"/>
</dbReference>
<comment type="pathway">
    <text evidence="5">Amino-acid biosynthesis; L-arginine biosynthesis; N(2)-acetyl-L-ornithine from L-glutamate: step 3/4.</text>
</comment>
<sequence length="325" mass="35668">MIKAGIVGGSGYAAGELIRLLLFHPKVEIKFIFSSSMSGSPATEAHPDLIGDTNLHFSSSLEKDIDVLFLCTGHGQSRNFLNEHSIPKDVTVIDLSRDFRLSESSSFEQRSFVYGLPELHSNAIKKAGSIANPGCYATAIQLALLPLASEKLLKSDVHVHGITGSTGAGKSLSETTHFSWRHANISHYKAFQHQHLDEIEQSLTGLQPSFSSSINFIPMRGNFTRGIFTTAYCHCDLTIEKAVDLYRDYYLDAPFTHVTTNEVELKQAVGSNKCILKLEKHGNKLLITSIIDNLLKGASGQAVQNMNLIFGLDEASGIQLKTNRF</sequence>
<evidence type="ECO:0000256" key="4">
    <source>
        <dbReference type="ARBA" id="ARBA00023002"/>
    </source>
</evidence>
<comment type="catalytic activity">
    <reaction evidence="5">
        <text>N-acetyl-L-glutamate 5-semialdehyde + phosphate + NADP(+) = N-acetyl-L-glutamyl 5-phosphate + NADPH + H(+)</text>
        <dbReference type="Rhea" id="RHEA:21588"/>
        <dbReference type="ChEBI" id="CHEBI:15378"/>
        <dbReference type="ChEBI" id="CHEBI:29123"/>
        <dbReference type="ChEBI" id="CHEBI:43474"/>
        <dbReference type="ChEBI" id="CHEBI:57783"/>
        <dbReference type="ChEBI" id="CHEBI:57936"/>
        <dbReference type="ChEBI" id="CHEBI:58349"/>
        <dbReference type="EC" id="1.2.1.38"/>
    </reaction>
</comment>
<evidence type="ECO:0000313" key="8">
    <source>
        <dbReference type="EMBL" id="NGP77082.1"/>
    </source>
</evidence>
<proteinExistence type="inferred from homology"/>
<dbReference type="Pfam" id="PF22698">
    <property type="entry name" value="Semialdhyde_dhC_1"/>
    <property type="match status" value="1"/>
</dbReference>
<dbReference type="SUPFAM" id="SSF51735">
    <property type="entry name" value="NAD(P)-binding Rossmann-fold domains"/>
    <property type="match status" value="1"/>
</dbReference>
<feature type="domain" description="Semialdehyde dehydrogenase NAD-binding" evidence="7">
    <location>
        <begin position="3"/>
        <end position="127"/>
    </location>
</feature>
<evidence type="ECO:0000256" key="3">
    <source>
        <dbReference type="ARBA" id="ARBA00022857"/>
    </source>
</evidence>
<dbReference type="InterPro" id="IPR050085">
    <property type="entry name" value="AGPR"/>
</dbReference>
<dbReference type="GO" id="GO:0051287">
    <property type="term" value="F:NAD binding"/>
    <property type="evidence" value="ECO:0007669"/>
    <property type="project" value="InterPro"/>
</dbReference>
<dbReference type="Gene3D" id="3.30.360.10">
    <property type="entry name" value="Dihydrodipicolinate Reductase, domain 2"/>
    <property type="match status" value="1"/>
</dbReference>
<dbReference type="Gene3D" id="3.40.50.720">
    <property type="entry name" value="NAD(P)-binding Rossmann-like Domain"/>
    <property type="match status" value="1"/>
</dbReference>
<dbReference type="InterPro" id="IPR000534">
    <property type="entry name" value="Semialdehyde_DH_NAD-bd"/>
</dbReference>
<dbReference type="InterPro" id="IPR023013">
    <property type="entry name" value="AGPR_AS"/>
</dbReference>
<dbReference type="SUPFAM" id="SSF55347">
    <property type="entry name" value="Glyceraldehyde-3-phosphate dehydrogenase-like, C-terminal domain"/>
    <property type="match status" value="1"/>
</dbReference>
<gene>
    <name evidence="5" type="primary">argC</name>
    <name evidence="8" type="ORF">G3570_10590</name>
</gene>
<dbReference type="HAMAP" id="MF_00150">
    <property type="entry name" value="ArgC_type1"/>
    <property type="match status" value="1"/>
</dbReference>
<comment type="function">
    <text evidence="5">Catalyzes the NADPH-dependent reduction of N-acetyl-5-glutamyl phosphate to yield N-acetyl-L-glutamate 5-semialdehyde.</text>
</comment>
<dbReference type="CDD" id="cd17895">
    <property type="entry name" value="AGPR_1_N"/>
    <property type="match status" value="1"/>
</dbReference>
<evidence type="ECO:0000256" key="1">
    <source>
        <dbReference type="ARBA" id="ARBA00022571"/>
    </source>
</evidence>
<dbReference type="GO" id="GO:0006526">
    <property type="term" value="P:L-arginine biosynthetic process"/>
    <property type="evidence" value="ECO:0007669"/>
    <property type="project" value="UniProtKB-UniRule"/>
</dbReference>
<dbReference type="PANTHER" id="PTHR32338">
    <property type="entry name" value="N-ACETYL-GAMMA-GLUTAMYL-PHOSPHATE REDUCTASE, CHLOROPLASTIC-RELATED-RELATED"/>
    <property type="match status" value="1"/>
</dbReference>
<evidence type="ECO:0000256" key="5">
    <source>
        <dbReference type="HAMAP-Rule" id="MF_00150"/>
    </source>
</evidence>
<dbReference type="Pfam" id="PF01118">
    <property type="entry name" value="Semialdhyde_dh"/>
    <property type="match status" value="1"/>
</dbReference>
<accession>A0A6M1SW04</accession>
<dbReference type="RefSeq" id="WP_165142098.1">
    <property type="nucleotide sequence ID" value="NZ_JAALLT010000003.1"/>
</dbReference>
<dbReference type="GO" id="GO:0070401">
    <property type="term" value="F:NADP+ binding"/>
    <property type="evidence" value="ECO:0007669"/>
    <property type="project" value="InterPro"/>
</dbReference>
<evidence type="ECO:0000256" key="6">
    <source>
        <dbReference type="PROSITE-ProRule" id="PRU10010"/>
    </source>
</evidence>
<dbReference type="UniPathway" id="UPA00068">
    <property type="reaction ID" value="UER00108"/>
</dbReference>
<comment type="subcellular location">
    <subcellularLocation>
        <location evidence="5">Cytoplasm</location>
    </subcellularLocation>
</comment>
<dbReference type="PANTHER" id="PTHR32338:SF10">
    <property type="entry name" value="N-ACETYL-GAMMA-GLUTAMYL-PHOSPHATE REDUCTASE, CHLOROPLASTIC-RELATED"/>
    <property type="match status" value="1"/>
</dbReference>
<comment type="similarity">
    <text evidence="5">Belongs to the NAGSA dehydrogenase family. Type 1 subfamily.</text>
</comment>
<dbReference type="InterPro" id="IPR036291">
    <property type="entry name" value="NAD(P)-bd_dom_sf"/>
</dbReference>
<dbReference type="GO" id="GO:0005737">
    <property type="term" value="C:cytoplasm"/>
    <property type="evidence" value="ECO:0007669"/>
    <property type="project" value="UniProtKB-SubCell"/>
</dbReference>
<keyword evidence="4 5" id="KW-0560">Oxidoreductase</keyword>
<organism evidence="8 9">
    <name type="scientific">Halalkalibaculum roseum</name>
    <dbReference type="NCBI Taxonomy" id="2709311"/>
    <lineage>
        <taxon>Bacteria</taxon>
        <taxon>Pseudomonadati</taxon>
        <taxon>Balneolota</taxon>
        <taxon>Balneolia</taxon>
        <taxon>Balneolales</taxon>
        <taxon>Balneolaceae</taxon>
        <taxon>Halalkalibaculum</taxon>
    </lineage>
</organism>
<dbReference type="NCBIfam" id="TIGR01850">
    <property type="entry name" value="argC"/>
    <property type="match status" value="1"/>
</dbReference>
<keyword evidence="5" id="KW-0963">Cytoplasm</keyword>
<evidence type="ECO:0000256" key="2">
    <source>
        <dbReference type="ARBA" id="ARBA00022605"/>
    </source>
</evidence>
<dbReference type="InterPro" id="IPR058924">
    <property type="entry name" value="AGPR_dimerisation_dom"/>
</dbReference>
<keyword evidence="3 5" id="KW-0521">NADP</keyword>
<evidence type="ECO:0000313" key="9">
    <source>
        <dbReference type="Proteomes" id="UP000473278"/>
    </source>
</evidence>
<keyword evidence="1 5" id="KW-0055">Arginine biosynthesis</keyword>
<protein>
    <recommendedName>
        <fullName evidence="5">N-acetyl-gamma-glutamyl-phosphate reductase</fullName>
        <shortName evidence="5">AGPR</shortName>
        <ecNumber evidence="5">1.2.1.38</ecNumber>
    </recommendedName>
    <alternativeName>
        <fullName evidence="5">N-acetyl-glutamate semialdehyde dehydrogenase</fullName>
        <shortName evidence="5">NAGSA dehydrogenase</shortName>
    </alternativeName>
</protein>